<reference evidence="1" key="1">
    <citation type="submission" date="2023-07" db="EMBL/GenBank/DDBJ databases">
        <title>Sorghum-associated microbial communities from plants grown in Nebraska, USA.</title>
        <authorList>
            <person name="Schachtman D."/>
        </authorList>
    </citation>
    <scope>NUCLEOTIDE SEQUENCE</scope>
    <source>
        <strain evidence="1">2697</strain>
    </source>
</reference>
<protein>
    <submittedName>
        <fullName evidence="1">Uncharacterized protein</fullName>
    </submittedName>
</protein>
<evidence type="ECO:0000313" key="2">
    <source>
        <dbReference type="Proteomes" id="UP001246858"/>
    </source>
</evidence>
<evidence type="ECO:0000313" key="1">
    <source>
        <dbReference type="EMBL" id="MDR6786598.1"/>
    </source>
</evidence>
<proteinExistence type="predicted"/>
<dbReference type="Proteomes" id="UP001246858">
    <property type="component" value="Unassembled WGS sequence"/>
</dbReference>
<keyword evidence="2" id="KW-1185">Reference proteome</keyword>
<accession>A0ACC6L4L2</accession>
<sequence>MRWIKAGFVLLIALDLIIIFLAIFLLTPLWASVAILVTAGLKGIHNNVRIK</sequence>
<gene>
    <name evidence="1" type="ORF">J2X78_005193</name>
</gene>
<comment type="caution">
    <text evidence="1">The sequence shown here is derived from an EMBL/GenBank/DDBJ whole genome shotgun (WGS) entry which is preliminary data.</text>
</comment>
<organism evidence="1 2">
    <name type="scientific">Pedobacter africanus</name>
    <dbReference type="NCBI Taxonomy" id="151894"/>
    <lineage>
        <taxon>Bacteria</taxon>
        <taxon>Pseudomonadati</taxon>
        <taxon>Bacteroidota</taxon>
        <taxon>Sphingobacteriia</taxon>
        <taxon>Sphingobacteriales</taxon>
        <taxon>Sphingobacteriaceae</taxon>
        <taxon>Pedobacter</taxon>
    </lineage>
</organism>
<dbReference type="EMBL" id="JAVDTF010000007">
    <property type="protein sequence ID" value="MDR6786598.1"/>
    <property type="molecule type" value="Genomic_DNA"/>
</dbReference>
<name>A0ACC6L4L2_9SPHI</name>